<organism evidence="5 6">
    <name type="scientific">Mycobacterium basiliense</name>
    <dbReference type="NCBI Taxonomy" id="2094119"/>
    <lineage>
        <taxon>Bacteria</taxon>
        <taxon>Bacillati</taxon>
        <taxon>Actinomycetota</taxon>
        <taxon>Actinomycetes</taxon>
        <taxon>Mycobacteriales</taxon>
        <taxon>Mycobacteriaceae</taxon>
        <taxon>Mycobacterium</taxon>
    </lineage>
</organism>
<keyword evidence="1 3" id="KW-0547">Nucleotide-binding</keyword>
<sequence length="1339" mass="144989">MPLATGAIFAGYHIIRLLGSGASGEVYLAQHPRLPRRDAVKIISPELMADLDFRERFAREAEAAATLFHPNIVAVHDRGEFDGRLWMAMSYVEGTDAARLVMEQHPAGMAIDDACEIVTAVADALDYANQRGLLHRDVKPANILLTNPQDGGRRIMLADFGIVRPLGDSGGLTVTNFAVGTMAYSAPEQLMGARIDGRADQYGLAATAFHLLTGAPPFVTANPLAIIEKHLNSGPPPLSDRRPELAHLDRLFAKALSKDPGNRFRRCREFAIALRQRGSVDSVDSAARRRTTPPRRPVRVPVFGADAARDPFEGIVAELADAGFLDAREVGRGAYGVVYRCVQPQNGRQVAVKVLTAVFDRDNYERFRREVFVMGRLSGHPNIAAILQVGALPGGRPYVVMPFYPGNSLETLVRNRGPCDWAWAIRVGVKLAGALETAHRAGILHRDVKPANILLTEFAEPQLTDFGISRIVGGYETGSGYITGSLAFTAPEVLAGAAVSAAADIYSLGATLFNLVAGRPAFERRLGEERVAQFLRITTHEPPILLGPEVPADLSALVKRVMARNPLARPATAAEVGELLRGVQHEHGLVPDDMAIPAETGGPATMVGPATLLPVGGQPSTGAVDIGCRYPANQWPPDRHLHTPLTSFVGRSSELDELAALLSSDVRLVTLTGPGGVGKTRLAMQLASQLEHTVPGGVWLVELGNLLEAEHLIEVIADALLLGEPTAQASNPTRELARRLHGTLGNRRALVVLDNCEHLIPACSPLIDQLLRAVAGLQLLVTSRQVLGIPGERVYVVAPLSVPDPAEVKDDPAILTRLMDHDAVRLFIDRAKAVLPDFSMTDEERLNVVRLCAQLGGMPLMIELAAARLPTFGVTTLLKIITDRFQLLSPESGTVVASSHRTLPALVDWSYQLLTPDEREIWLAISLFASEFDAESALELCAASARSAQDVHLILASLVDKSMVASNPCNGSHRYRLLVTLREYAAELLSESGSRRDLVKRYVDRYQRIADEFGRNWFGARQVELFNAVHDDRENLRAALVYCQGDDELAPACAQIITSLHYYWLASTTVTETRRWLAEVADSDLLAPAIRVRALWSAGFAAVIQNDLETAGRYASAARELAIELGDQSSEGYANLVLGMVAAGRRDVTVGLAAYDRALECHRAHGDAQGIVATISALITALPSSDDPKRGTRLWQEAVALCEQAGDRWQLAYLMFARGLFLYFAGDYERAAAAELQSLELSRPFADRIVAAFALEVLAWTAARSGDYELAARRLGAAAGSWSSGDVSVVRYGGLTFHRRAVDRLIHEHLGDERGTEMRAEGSVLGVDPLVAEALGYGD</sequence>
<reference evidence="6" key="1">
    <citation type="submission" date="2018-02" db="EMBL/GenBank/DDBJ databases">
        <authorList>
            <person name="Seth-Smith MB H."/>
            <person name="Seth-Smith H."/>
        </authorList>
    </citation>
    <scope>NUCLEOTIDE SEQUENCE [LARGE SCALE GENOMIC DNA]</scope>
</reference>
<keyword evidence="5" id="KW-0418">Kinase</keyword>
<dbReference type="InterPro" id="IPR000719">
    <property type="entry name" value="Prot_kinase_dom"/>
</dbReference>
<dbReference type="Pfam" id="PF25872">
    <property type="entry name" value="HTH_77"/>
    <property type="match status" value="1"/>
</dbReference>
<feature type="domain" description="Protein kinase" evidence="4">
    <location>
        <begin position="324"/>
        <end position="590"/>
    </location>
</feature>
<dbReference type="GO" id="GO:0004674">
    <property type="term" value="F:protein serine/threonine kinase activity"/>
    <property type="evidence" value="ECO:0007669"/>
    <property type="project" value="UniProtKB-EC"/>
</dbReference>
<evidence type="ECO:0000259" key="4">
    <source>
        <dbReference type="PROSITE" id="PS50011"/>
    </source>
</evidence>
<dbReference type="Gene3D" id="1.10.510.10">
    <property type="entry name" value="Transferase(Phosphotransferase) domain 1"/>
    <property type="match status" value="2"/>
</dbReference>
<dbReference type="InterPro" id="IPR027417">
    <property type="entry name" value="P-loop_NTPase"/>
</dbReference>
<dbReference type="KEGG" id="mbai:MB901379_03243"/>
<dbReference type="RefSeq" id="WP_158017477.1">
    <property type="nucleotide sequence ID" value="NZ_CBCSKE010000038.1"/>
</dbReference>
<dbReference type="SUPFAM" id="SSF48452">
    <property type="entry name" value="TPR-like"/>
    <property type="match status" value="1"/>
</dbReference>
<proteinExistence type="predicted"/>
<name>A0A447GGR0_9MYCO</name>
<dbReference type="EC" id="2.7.11.1" evidence="5"/>
<keyword evidence="6" id="KW-1185">Reference proteome</keyword>
<dbReference type="PROSITE" id="PS00108">
    <property type="entry name" value="PROTEIN_KINASE_ST"/>
    <property type="match status" value="2"/>
</dbReference>
<evidence type="ECO:0000256" key="3">
    <source>
        <dbReference type="PROSITE-ProRule" id="PRU10141"/>
    </source>
</evidence>
<dbReference type="Pfam" id="PF00069">
    <property type="entry name" value="Pkinase"/>
    <property type="match status" value="2"/>
</dbReference>
<dbReference type="SUPFAM" id="SSF52540">
    <property type="entry name" value="P-loop containing nucleoside triphosphate hydrolases"/>
    <property type="match status" value="1"/>
</dbReference>
<dbReference type="CDD" id="cd14014">
    <property type="entry name" value="STKc_PknB_like"/>
    <property type="match status" value="2"/>
</dbReference>
<dbReference type="Pfam" id="PF00931">
    <property type="entry name" value="NB-ARC"/>
    <property type="match status" value="1"/>
</dbReference>
<dbReference type="OrthoDB" id="136365at2"/>
<dbReference type="InterPro" id="IPR058852">
    <property type="entry name" value="HTH_77"/>
</dbReference>
<keyword evidence="2 3" id="KW-0067">ATP-binding</keyword>
<dbReference type="Proteomes" id="UP000269998">
    <property type="component" value="Chromosome"/>
</dbReference>
<dbReference type="GO" id="GO:0043531">
    <property type="term" value="F:ADP binding"/>
    <property type="evidence" value="ECO:0007669"/>
    <property type="project" value="InterPro"/>
</dbReference>
<dbReference type="InterPro" id="IPR017441">
    <property type="entry name" value="Protein_kinase_ATP_BS"/>
</dbReference>
<dbReference type="PANTHER" id="PTHR47691">
    <property type="entry name" value="REGULATOR-RELATED"/>
    <property type="match status" value="1"/>
</dbReference>
<dbReference type="InterPro" id="IPR008271">
    <property type="entry name" value="Ser/Thr_kinase_AS"/>
</dbReference>
<dbReference type="InterPro" id="IPR011990">
    <property type="entry name" value="TPR-like_helical_dom_sf"/>
</dbReference>
<protein>
    <submittedName>
        <fullName evidence="5">Serine/threonine-protein kinase PknF</fullName>
        <ecNumber evidence="5">2.7.11.1</ecNumber>
    </submittedName>
</protein>
<dbReference type="PROSITE" id="PS50011">
    <property type="entry name" value="PROTEIN_KINASE_DOM"/>
    <property type="match status" value="2"/>
</dbReference>
<dbReference type="PROSITE" id="PS00107">
    <property type="entry name" value="PROTEIN_KINASE_ATP"/>
    <property type="match status" value="1"/>
</dbReference>
<dbReference type="InterPro" id="IPR011009">
    <property type="entry name" value="Kinase-like_dom_sf"/>
</dbReference>
<gene>
    <name evidence="5" type="primary">pknF_4</name>
    <name evidence="5" type="ORF">MB901379_03243</name>
</gene>
<keyword evidence="5" id="KW-0808">Transferase</keyword>
<dbReference type="SUPFAM" id="SSF56112">
    <property type="entry name" value="Protein kinase-like (PK-like)"/>
    <property type="match status" value="2"/>
</dbReference>
<dbReference type="Gene3D" id="3.40.50.300">
    <property type="entry name" value="P-loop containing nucleotide triphosphate hydrolases"/>
    <property type="match status" value="1"/>
</dbReference>
<evidence type="ECO:0000313" key="6">
    <source>
        <dbReference type="Proteomes" id="UP000269998"/>
    </source>
</evidence>
<evidence type="ECO:0000256" key="1">
    <source>
        <dbReference type="ARBA" id="ARBA00022741"/>
    </source>
</evidence>
<dbReference type="SMART" id="SM00220">
    <property type="entry name" value="S_TKc"/>
    <property type="match status" value="2"/>
</dbReference>
<dbReference type="GO" id="GO:0005524">
    <property type="term" value="F:ATP binding"/>
    <property type="evidence" value="ECO:0007669"/>
    <property type="project" value="UniProtKB-UniRule"/>
</dbReference>
<dbReference type="EMBL" id="LR130759">
    <property type="protein sequence ID" value="VDM89663.1"/>
    <property type="molecule type" value="Genomic_DNA"/>
</dbReference>
<dbReference type="PRINTS" id="PR00364">
    <property type="entry name" value="DISEASERSIST"/>
</dbReference>
<evidence type="ECO:0000256" key="2">
    <source>
        <dbReference type="ARBA" id="ARBA00022840"/>
    </source>
</evidence>
<feature type="domain" description="Protein kinase" evidence="4">
    <location>
        <begin position="12"/>
        <end position="275"/>
    </location>
</feature>
<evidence type="ECO:0000313" key="5">
    <source>
        <dbReference type="EMBL" id="VDM89663.1"/>
    </source>
</evidence>
<dbReference type="Gene3D" id="3.30.200.20">
    <property type="entry name" value="Phosphorylase Kinase, domain 1"/>
    <property type="match status" value="1"/>
</dbReference>
<dbReference type="InterPro" id="IPR002182">
    <property type="entry name" value="NB-ARC"/>
</dbReference>
<accession>A0A447GGR0</accession>
<dbReference type="PANTHER" id="PTHR47691:SF3">
    <property type="entry name" value="HTH-TYPE TRANSCRIPTIONAL REGULATOR RV0890C-RELATED"/>
    <property type="match status" value="1"/>
</dbReference>
<dbReference type="Gene3D" id="1.25.40.10">
    <property type="entry name" value="Tetratricopeptide repeat domain"/>
    <property type="match status" value="1"/>
</dbReference>
<feature type="binding site" evidence="3">
    <location>
        <position position="353"/>
    </location>
    <ligand>
        <name>ATP</name>
        <dbReference type="ChEBI" id="CHEBI:30616"/>
    </ligand>
</feature>